<keyword evidence="6 11" id="KW-0798">TonB box</keyword>
<organism evidence="15 16">
    <name type="scientific">Emticicia oligotrophica (strain DSM 17448 / CIP 109782 / MTCC 6937 / GPTSA100-15)</name>
    <dbReference type="NCBI Taxonomy" id="929562"/>
    <lineage>
        <taxon>Bacteria</taxon>
        <taxon>Pseudomonadati</taxon>
        <taxon>Bacteroidota</taxon>
        <taxon>Cytophagia</taxon>
        <taxon>Cytophagales</taxon>
        <taxon>Leadbetterellaceae</taxon>
        <taxon>Emticicia</taxon>
    </lineage>
</organism>
<dbReference type="RefSeq" id="WP_015028842.1">
    <property type="nucleotide sequence ID" value="NC_018748.1"/>
</dbReference>
<evidence type="ECO:0000256" key="6">
    <source>
        <dbReference type="ARBA" id="ARBA00023077"/>
    </source>
</evidence>
<dbReference type="InterPro" id="IPR039426">
    <property type="entry name" value="TonB-dep_rcpt-like"/>
</dbReference>
<evidence type="ECO:0000313" key="15">
    <source>
        <dbReference type="EMBL" id="AFK03144.1"/>
    </source>
</evidence>
<evidence type="ECO:0000256" key="12">
    <source>
        <dbReference type="SAM" id="SignalP"/>
    </source>
</evidence>
<evidence type="ECO:0000256" key="10">
    <source>
        <dbReference type="PROSITE-ProRule" id="PRU01360"/>
    </source>
</evidence>
<comment type="similarity">
    <text evidence="10 11">Belongs to the TonB-dependent receptor family.</text>
</comment>
<feature type="domain" description="TonB-dependent receptor plug" evidence="14">
    <location>
        <begin position="44"/>
        <end position="151"/>
    </location>
</feature>
<dbReference type="Proteomes" id="UP000002875">
    <property type="component" value="Chromosome"/>
</dbReference>
<evidence type="ECO:0000256" key="2">
    <source>
        <dbReference type="ARBA" id="ARBA00022448"/>
    </source>
</evidence>
<dbReference type="EMBL" id="CP002961">
    <property type="protein sequence ID" value="AFK03144.1"/>
    <property type="molecule type" value="Genomic_DNA"/>
</dbReference>
<dbReference type="InterPro" id="IPR000531">
    <property type="entry name" value="Beta-barrel_TonB"/>
</dbReference>
<dbReference type="SUPFAM" id="SSF56935">
    <property type="entry name" value="Porins"/>
    <property type="match status" value="1"/>
</dbReference>
<evidence type="ECO:0000259" key="13">
    <source>
        <dbReference type="Pfam" id="PF00593"/>
    </source>
</evidence>
<keyword evidence="3 10" id="KW-1134">Transmembrane beta strand</keyword>
<evidence type="ECO:0000256" key="5">
    <source>
        <dbReference type="ARBA" id="ARBA00022729"/>
    </source>
</evidence>
<keyword evidence="4 10" id="KW-0812">Transmembrane</keyword>
<dbReference type="Pfam" id="PF07715">
    <property type="entry name" value="Plug"/>
    <property type="match status" value="1"/>
</dbReference>
<dbReference type="Pfam" id="PF00593">
    <property type="entry name" value="TonB_dep_Rec_b-barrel"/>
    <property type="match status" value="1"/>
</dbReference>
<evidence type="ECO:0000256" key="8">
    <source>
        <dbReference type="ARBA" id="ARBA00023170"/>
    </source>
</evidence>
<evidence type="ECO:0000256" key="9">
    <source>
        <dbReference type="ARBA" id="ARBA00023237"/>
    </source>
</evidence>
<dbReference type="PROSITE" id="PS52016">
    <property type="entry name" value="TONB_DEPENDENT_REC_3"/>
    <property type="match status" value="1"/>
</dbReference>
<proteinExistence type="inferred from homology"/>
<accession>A0ABM5N194</accession>
<dbReference type="Gene3D" id="2.40.170.20">
    <property type="entry name" value="TonB-dependent receptor, beta-barrel domain"/>
    <property type="match status" value="1"/>
</dbReference>
<evidence type="ECO:0000256" key="1">
    <source>
        <dbReference type="ARBA" id="ARBA00004571"/>
    </source>
</evidence>
<evidence type="ECO:0000256" key="3">
    <source>
        <dbReference type="ARBA" id="ARBA00022452"/>
    </source>
</evidence>
<keyword evidence="2 10" id="KW-0813">Transport</keyword>
<gene>
    <name evidence="15" type="ordered locus">Emtol_2004</name>
</gene>
<keyword evidence="8 15" id="KW-0675">Receptor</keyword>
<dbReference type="PANTHER" id="PTHR30069">
    <property type="entry name" value="TONB-DEPENDENT OUTER MEMBRANE RECEPTOR"/>
    <property type="match status" value="1"/>
</dbReference>
<feature type="chain" id="PRO_5046259719" evidence="12">
    <location>
        <begin position="22"/>
        <end position="694"/>
    </location>
</feature>
<sequence>MLKFYFSNILIFSFIALNSFAQKADSTKQLNEVIVRGFESERKLSETAASVNLLTIKDIQRFENTTLVPVFNTLAGVRMEERSPGSYRLAIRGSSLRSPFGVRNVKVYWNDIPLTDGNGNTFLNAIDMNTISNIEVIKGPAGSVYGAGTGGVILLGGSKAEGKKESTNYLTSSIAYGSYGLQNRNLAWNVASAKVNSVLSYAHAQSDGYRQNSAMVRDVLSWRSSYFVSDKKTLNISTLYSDIHYQTPGGLTQAQFEKDPSQARLATATLPSPIQQKAGIYQKLFNIGVSQEYHLNSHWTNVTSVYGTISELRNPFITNYEIRNEQTFGGRTRMNYVFDLGQLKNRFTVGGELQKSAWVIRNFGNKAGVIDTLQTNDNVAAWNYFLFGQLETDLPQNFILTIGGSYNRFKYDFTRLSDAPKIKPISELLPAAFLPRIALLKNIQDKISIFASVSSGFSPPTVTEYISGYQTSSFVPSLAPEKGINYEIGTRGNLFNKRINFDVTAYSFRLKNTIVRRTDNAGREIFTNAGSTLQNGLELSLNCFIIKHVDKEFIQELRLFTSYTFNDYSFKNYLQLKTDLSGNALTGVPRQVWVSGLDLQTKIGVYLNSTFNFTDRMPLNDANTVYANSYKLLNARIGFRKSFKRVGLNIYTAGDNLLNEVYSLGNDINAVGNRFFNAAMPRNWQFGASLSLFL</sequence>
<feature type="domain" description="TonB-dependent receptor-like beta-barrel" evidence="13">
    <location>
        <begin position="230"/>
        <end position="656"/>
    </location>
</feature>
<evidence type="ECO:0000256" key="11">
    <source>
        <dbReference type="RuleBase" id="RU003357"/>
    </source>
</evidence>
<name>A0ABM5N194_EMTOG</name>
<dbReference type="Gene3D" id="2.170.130.10">
    <property type="entry name" value="TonB-dependent receptor, plug domain"/>
    <property type="match status" value="1"/>
</dbReference>
<keyword evidence="7 10" id="KW-0472">Membrane</keyword>
<dbReference type="InterPro" id="IPR012910">
    <property type="entry name" value="Plug_dom"/>
</dbReference>
<evidence type="ECO:0000313" key="16">
    <source>
        <dbReference type="Proteomes" id="UP000002875"/>
    </source>
</evidence>
<comment type="subcellular location">
    <subcellularLocation>
        <location evidence="1 10">Cell outer membrane</location>
        <topology evidence="1 10">Multi-pass membrane protein</topology>
    </subcellularLocation>
</comment>
<reference evidence="15 16" key="1">
    <citation type="submission" date="2011-07" db="EMBL/GenBank/DDBJ databases">
        <title>The complete genome of chromosome of Emticicia oligotrophica DSM 17448.</title>
        <authorList>
            <consortium name="US DOE Joint Genome Institute (JGI-PGF)"/>
            <person name="Lucas S."/>
            <person name="Han J."/>
            <person name="Lapidus A."/>
            <person name="Bruce D."/>
            <person name="Goodwin L."/>
            <person name="Pitluck S."/>
            <person name="Peters L."/>
            <person name="Kyrpides N."/>
            <person name="Mavromatis K."/>
            <person name="Ivanova N."/>
            <person name="Ovchinnikova G."/>
            <person name="Teshima H."/>
            <person name="Detter J.C."/>
            <person name="Tapia R."/>
            <person name="Han C."/>
            <person name="Land M."/>
            <person name="Hauser L."/>
            <person name="Markowitz V."/>
            <person name="Cheng J.-F."/>
            <person name="Hugenholtz P."/>
            <person name="Woyke T."/>
            <person name="Wu D."/>
            <person name="Tindall B."/>
            <person name="Pomrenke H."/>
            <person name="Brambilla E."/>
            <person name="Klenk H.-P."/>
            <person name="Eisen J.A."/>
        </authorList>
    </citation>
    <scope>NUCLEOTIDE SEQUENCE [LARGE SCALE GENOMIC DNA]</scope>
    <source>
        <strain evidence="15 16">DSM 17448</strain>
    </source>
</reference>
<keyword evidence="16" id="KW-1185">Reference proteome</keyword>
<feature type="signal peptide" evidence="12">
    <location>
        <begin position="1"/>
        <end position="21"/>
    </location>
</feature>
<evidence type="ECO:0000256" key="7">
    <source>
        <dbReference type="ARBA" id="ARBA00023136"/>
    </source>
</evidence>
<keyword evidence="5 12" id="KW-0732">Signal</keyword>
<dbReference type="InterPro" id="IPR037066">
    <property type="entry name" value="Plug_dom_sf"/>
</dbReference>
<keyword evidence="9 10" id="KW-0998">Cell outer membrane</keyword>
<evidence type="ECO:0000259" key="14">
    <source>
        <dbReference type="Pfam" id="PF07715"/>
    </source>
</evidence>
<protein>
    <submittedName>
        <fullName evidence="15">TonB-dependent receptor</fullName>
    </submittedName>
</protein>
<dbReference type="PANTHER" id="PTHR30069:SF29">
    <property type="entry name" value="HEMOGLOBIN AND HEMOGLOBIN-HAPTOGLOBIN-BINDING PROTEIN 1-RELATED"/>
    <property type="match status" value="1"/>
</dbReference>
<dbReference type="InterPro" id="IPR036942">
    <property type="entry name" value="Beta-barrel_TonB_sf"/>
</dbReference>
<evidence type="ECO:0000256" key="4">
    <source>
        <dbReference type="ARBA" id="ARBA00022692"/>
    </source>
</evidence>